<evidence type="ECO:0000256" key="1">
    <source>
        <dbReference type="SAM" id="MobiDB-lite"/>
    </source>
</evidence>
<sequence length="588" mass="64671">MPSSLPTSIFRRSTTNGSRWRPERRTGKLSSEQLDIWEHAALLYHGYEWQDAVDAFQYLAQQISDRDLRTVCTLNAGIIQARLGDFADAAQTIEAAAKGDQTFTLTPYLLGVMEWELGNIIKAEACLELCFRALHGGDVAYIAYGLDFVLQADNVRRQLNTLKDSIRLSGVQKDTLLVSAFISAECIFEPPPRSTKPRSSTLDETHKSVGQSNVNKRHTSPDIGGGQHFSVSIAKSPINAEEVRIEQTLPSRGIACASPTSVKPPSGQPPASLPVAPYHTSWRRRPSTPYVARDARGEYGSLRELTQFIQRHRKQLVPLEPRDARGEQVSTRDLARFINTSGRERSGVLLPKHVRGEPILPSPTTISGHASGITEMEFAPSDKSAVMAIASGAEKKTILRRYSGPSSLVPSPLFRGRSIYQSEPDTPTMIRRLSAPDMLYNDQPSSDETLELLLPKVYDPNAKTKDKAVDMPSRRSLQLLDREEQPRAWNPLGNLHTAASSTSELFRDSMMTIDRIDLARTEALRALEGRPRAGAGVAHGARVLAAPNTPAKPLPPGPNVNRFESMIGGPGEQIRVASSKIFGYISRA</sequence>
<dbReference type="Proteomes" id="UP001324427">
    <property type="component" value="Unassembled WGS sequence"/>
</dbReference>
<dbReference type="InterPro" id="IPR011990">
    <property type="entry name" value="TPR-like_helical_dom_sf"/>
</dbReference>
<keyword evidence="3" id="KW-1185">Reference proteome</keyword>
<dbReference type="SUPFAM" id="SSF48452">
    <property type="entry name" value="TPR-like"/>
    <property type="match status" value="1"/>
</dbReference>
<comment type="caution">
    <text evidence="2">The sequence shown here is derived from an EMBL/GenBank/DDBJ whole genome shotgun (WGS) entry which is preliminary data.</text>
</comment>
<dbReference type="AlphaFoldDB" id="A0AAV9J9T1"/>
<protein>
    <submittedName>
        <fullName evidence="2">Uncharacterized protein</fullName>
    </submittedName>
</protein>
<feature type="region of interest" description="Disordered" evidence="1">
    <location>
        <begin position="258"/>
        <end position="283"/>
    </location>
</feature>
<dbReference type="Gene3D" id="1.25.40.10">
    <property type="entry name" value="Tetratricopeptide repeat domain"/>
    <property type="match status" value="1"/>
</dbReference>
<feature type="compositionally biased region" description="Polar residues" evidence="1">
    <location>
        <begin position="1"/>
        <end position="18"/>
    </location>
</feature>
<feature type="region of interest" description="Disordered" evidence="1">
    <location>
        <begin position="191"/>
        <end position="228"/>
    </location>
</feature>
<proteinExistence type="predicted"/>
<dbReference type="EMBL" id="JAVFHQ010000049">
    <property type="protein sequence ID" value="KAK4541746.1"/>
    <property type="molecule type" value="Genomic_DNA"/>
</dbReference>
<feature type="region of interest" description="Disordered" evidence="1">
    <location>
        <begin position="1"/>
        <end position="26"/>
    </location>
</feature>
<evidence type="ECO:0000313" key="3">
    <source>
        <dbReference type="Proteomes" id="UP001324427"/>
    </source>
</evidence>
<reference evidence="2 3" key="1">
    <citation type="submission" date="2021-11" db="EMBL/GenBank/DDBJ databases">
        <title>Black yeast isolated from Biological Soil Crust.</title>
        <authorList>
            <person name="Kurbessoian T."/>
        </authorList>
    </citation>
    <scope>NUCLEOTIDE SEQUENCE [LARGE SCALE GENOMIC DNA]</scope>
    <source>
        <strain evidence="2 3">CCFEE 5522</strain>
    </source>
</reference>
<evidence type="ECO:0000313" key="2">
    <source>
        <dbReference type="EMBL" id="KAK4541746.1"/>
    </source>
</evidence>
<organism evidence="2 3">
    <name type="scientific">Oleoguttula mirabilis</name>
    <dbReference type="NCBI Taxonomy" id="1507867"/>
    <lineage>
        <taxon>Eukaryota</taxon>
        <taxon>Fungi</taxon>
        <taxon>Dikarya</taxon>
        <taxon>Ascomycota</taxon>
        <taxon>Pezizomycotina</taxon>
        <taxon>Dothideomycetes</taxon>
        <taxon>Dothideomycetidae</taxon>
        <taxon>Mycosphaerellales</taxon>
        <taxon>Teratosphaeriaceae</taxon>
        <taxon>Oleoguttula</taxon>
    </lineage>
</organism>
<accession>A0AAV9J9T1</accession>
<name>A0AAV9J9T1_9PEZI</name>
<gene>
    <name evidence="2" type="ORF">LTR36_007455</name>
</gene>